<proteinExistence type="predicted"/>
<accession>A0AA48K953</accession>
<name>A0AA48K953_9BACT</name>
<dbReference type="Pfam" id="PF12663">
    <property type="entry name" value="DUF3788"/>
    <property type="match status" value="1"/>
</dbReference>
<evidence type="ECO:0000313" key="2">
    <source>
        <dbReference type="Proteomes" id="UP001238179"/>
    </source>
</evidence>
<protein>
    <submittedName>
        <fullName evidence="1">Uncharacterized protein</fullName>
    </submittedName>
</protein>
<keyword evidence="2" id="KW-1185">Reference proteome</keyword>
<gene>
    <name evidence="1" type="ORF">METEAL_22300</name>
</gene>
<organism evidence="1 2">
    <name type="scientific">Mesoterricola silvestris</name>
    <dbReference type="NCBI Taxonomy" id="2927979"/>
    <lineage>
        <taxon>Bacteria</taxon>
        <taxon>Pseudomonadati</taxon>
        <taxon>Acidobacteriota</taxon>
        <taxon>Holophagae</taxon>
        <taxon>Holophagales</taxon>
        <taxon>Holophagaceae</taxon>
        <taxon>Mesoterricola</taxon>
    </lineage>
</organism>
<dbReference type="EMBL" id="AP027080">
    <property type="protein sequence ID" value="BDU73056.1"/>
    <property type="molecule type" value="Genomic_DNA"/>
</dbReference>
<dbReference type="Proteomes" id="UP001238179">
    <property type="component" value="Chromosome"/>
</dbReference>
<dbReference type="InterPro" id="IPR024265">
    <property type="entry name" value="DUF3788"/>
</dbReference>
<evidence type="ECO:0000313" key="1">
    <source>
        <dbReference type="EMBL" id="BDU73056.1"/>
    </source>
</evidence>
<reference evidence="2" key="1">
    <citation type="journal article" date="2023" name="Int. J. Syst. Evol. Microbiol.">
        <title>Mesoterricola silvestris gen. nov., sp. nov., Mesoterricola sediminis sp. nov., Geothrix oryzae sp. nov., Geothrix edaphica sp. nov., Geothrix rubra sp. nov., and Geothrix limicola sp. nov., six novel members of Acidobacteriota isolated from soils.</title>
        <authorList>
            <person name="Itoh H."/>
            <person name="Sugisawa Y."/>
            <person name="Mise K."/>
            <person name="Xu Z."/>
            <person name="Kuniyasu M."/>
            <person name="Ushijima N."/>
            <person name="Kawano K."/>
            <person name="Kobayashi E."/>
            <person name="Shiratori Y."/>
            <person name="Masuda Y."/>
            <person name="Senoo K."/>
        </authorList>
    </citation>
    <scope>NUCLEOTIDE SEQUENCE [LARGE SCALE GENOMIC DNA]</scope>
    <source>
        <strain evidence="2">W79</strain>
    </source>
</reference>
<dbReference type="KEGG" id="msil:METEAL_22300"/>
<dbReference type="RefSeq" id="WP_316411699.1">
    <property type="nucleotide sequence ID" value="NZ_AP027080.1"/>
</dbReference>
<dbReference type="AlphaFoldDB" id="A0AA48K953"/>
<sequence length="132" mass="14415">MPTNLPAPDESELATVLGPALPVWREMLAAAETVHAPLARIWRSAKTAFGRMCLLQHKGRTLLYLTPDEGKVWVAVVLGERSYQQAMAGTLPGAIKELLAQARPYVEGRGIRFPVDREGEGPVVAELMRVKG</sequence>